<proteinExistence type="predicted"/>
<name>A0A0A0K6J4_CUCSA</name>
<dbReference type="GO" id="GO:0016301">
    <property type="term" value="F:kinase activity"/>
    <property type="evidence" value="ECO:0007669"/>
    <property type="project" value="UniProtKB-KW"/>
</dbReference>
<reference evidence="1 2" key="1">
    <citation type="journal article" date="2009" name="Nat. Genet.">
        <title>The genome of the cucumber, Cucumis sativus L.</title>
        <authorList>
            <person name="Huang S."/>
            <person name="Li R."/>
            <person name="Zhang Z."/>
            <person name="Li L."/>
            <person name="Gu X."/>
            <person name="Fan W."/>
            <person name="Lucas W.J."/>
            <person name="Wang X."/>
            <person name="Xie B."/>
            <person name="Ni P."/>
            <person name="Ren Y."/>
            <person name="Zhu H."/>
            <person name="Li J."/>
            <person name="Lin K."/>
            <person name="Jin W."/>
            <person name="Fei Z."/>
            <person name="Li G."/>
            <person name="Staub J."/>
            <person name="Kilian A."/>
            <person name="van der Vossen E.A."/>
            <person name="Wu Y."/>
            <person name="Guo J."/>
            <person name="He J."/>
            <person name="Jia Z."/>
            <person name="Ren Y."/>
            <person name="Tian G."/>
            <person name="Lu Y."/>
            <person name="Ruan J."/>
            <person name="Qian W."/>
            <person name="Wang M."/>
            <person name="Huang Q."/>
            <person name="Li B."/>
            <person name="Xuan Z."/>
            <person name="Cao J."/>
            <person name="Asan"/>
            <person name="Wu Z."/>
            <person name="Zhang J."/>
            <person name="Cai Q."/>
            <person name="Bai Y."/>
            <person name="Zhao B."/>
            <person name="Han Y."/>
            <person name="Li Y."/>
            <person name="Li X."/>
            <person name="Wang S."/>
            <person name="Shi Q."/>
            <person name="Liu S."/>
            <person name="Cho W.K."/>
            <person name="Kim J.Y."/>
            <person name="Xu Y."/>
            <person name="Heller-Uszynska K."/>
            <person name="Miao H."/>
            <person name="Cheng Z."/>
            <person name="Zhang S."/>
            <person name="Wu J."/>
            <person name="Yang Y."/>
            <person name="Kang H."/>
            <person name="Li M."/>
            <person name="Liang H."/>
            <person name="Ren X."/>
            <person name="Shi Z."/>
            <person name="Wen M."/>
            <person name="Jian M."/>
            <person name="Yang H."/>
            <person name="Zhang G."/>
            <person name="Yang Z."/>
            <person name="Chen R."/>
            <person name="Liu S."/>
            <person name="Li J."/>
            <person name="Ma L."/>
            <person name="Liu H."/>
            <person name="Zhou Y."/>
            <person name="Zhao J."/>
            <person name="Fang X."/>
            <person name="Li G."/>
            <person name="Fang L."/>
            <person name="Li Y."/>
            <person name="Liu D."/>
            <person name="Zheng H."/>
            <person name="Zhang Y."/>
            <person name="Qin N."/>
            <person name="Li Z."/>
            <person name="Yang G."/>
            <person name="Yang S."/>
            <person name="Bolund L."/>
            <person name="Kristiansen K."/>
            <person name="Zheng H."/>
            <person name="Li S."/>
            <person name="Zhang X."/>
            <person name="Yang H."/>
            <person name="Wang J."/>
            <person name="Sun R."/>
            <person name="Zhang B."/>
            <person name="Jiang S."/>
            <person name="Wang J."/>
            <person name="Du Y."/>
            <person name="Li S."/>
        </authorList>
    </citation>
    <scope>NUCLEOTIDE SEQUENCE [LARGE SCALE GENOMIC DNA]</scope>
    <source>
        <strain evidence="2">cv. 9930</strain>
    </source>
</reference>
<dbReference type="EMBL" id="CM002928">
    <property type="protein sequence ID" value="KGN43922.1"/>
    <property type="molecule type" value="Genomic_DNA"/>
</dbReference>
<reference evidence="1 2" key="2">
    <citation type="journal article" date="2009" name="PLoS ONE">
        <title>An integrated genetic and cytogenetic map of the cucumber genome.</title>
        <authorList>
            <person name="Ren Y."/>
            <person name="Zhang Z."/>
            <person name="Liu J."/>
            <person name="Staub J.E."/>
            <person name="Han Y."/>
            <person name="Cheng Z."/>
            <person name="Li X."/>
            <person name="Lu J."/>
            <person name="Miao H."/>
            <person name="Kang H."/>
            <person name="Xie B."/>
            <person name="Gu X."/>
            <person name="Wang X."/>
            <person name="Du Y."/>
            <person name="Jin W."/>
            <person name="Huang S."/>
        </authorList>
    </citation>
    <scope>NUCLEOTIDE SEQUENCE [LARGE SCALE GENOMIC DNA]</scope>
    <source>
        <strain evidence="2">cv. 9930</strain>
    </source>
</reference>
<protein>
    <submittedName>
        <fullName evidence="1">Homoserine kinase</fullName>
    </submittedName>
</protein>
<dbReference type="AlphaFoldDB" id="A0A0A0K6J4"/>
<organism evidence="1 2">
    <name type="scientific">Cucumis sativus</name>
    <name type="common">Cucumber</name>
    <dbReference type="NCBI Taxonomy" id="3659"/>
    <lineage>
        <taxon>Eukaryota</taxon>
        <taxon>Viridiplantae</taxon>
        <taxon>Streptophyta</taxon>
        <taxon>Embryophyta</taxon>
        <taxon>Tracheophyta</taxon>
        <taxon>Spermatophyta</taxon>
        <taxon>Magnoliopsida</taxon>
        <taxon>eudicotyledons</taxon>
        <taxon>Gunneridae</taxon>
        <taxon>Pentapetalae</taxon>
        <taxon>rosids</taxon>
        <taxon>fabids</taxon>
        <taxon>Cucurbitales</taxon>
        <taxon>Cucurbitaceae</taxon>
        <taxon>Benincaseae</taxon>
        <taxon>Cucumis</taxon>
    </lineage>
</organism>
<evidence type="ECO:0000313" key="2">
    <source>
        <dbReference type="Proteomes" id="UP000029981"/>
    </source>
</evidence>
<keyword evidence="2" id="KW-1185">Reference proteome</keyword>
<evidence type="ECO:0000313" key="1">
    <source>
        <dbReference type="EMBL" id="KGN43922.1"/>
    </source>
</evidence>
<sequence length="89" mass="10252">MPNSNFKPGTDTWMLEKTCFNLIEEMVRQTINNHFDDTEVKDPSKQPLEYRRIIYTTYSSTLLSVSYLHTGTRTSLSTATNLSLNLKSD</sequence>
<keyword evidence="1" id="KW-0418">Kinase</keyword>
<accession>A0A0A0K6J4</accession>
<reference evidence="1 2" key="3">
    <citation type="journal article" date="2010" name="BMC Genomics">
        <title>Transcriptome sequencing and comparative analysis of cucumber flowers with different sex types.</title>
        <authorList>
            <person name="Guo S."/>
            <person name="Zheng Y."/>
            <person name="Joung J.G."/>
            <person name="Liu S."/>
            <person name="Zhang Z."/>
            <person name="Crasta O.R."/>
            <person name="Sobral B.W."/>
            <person name="Xu Y."/>
            <person name="Huang S."/>
            <person name="Fei Z."/>
        </authorList>
    </citation>
    <scope>NUCLEOTIDE SEQUENCE [LARGE SCALE GENOMIC DNA]</scope>
    <source>
        <strain evidence="2">cv. 9930</strain>
    </source>
</reference>
<dbReference type="Gramene" id="KGN43922">
    <property type="protein sequence ID" value="KGN43922"/>
    <property type="gene ID" value="Csa_7G073580"/>
</dbReference>
<reference evidence="1 2" key="4">
    <citation type="journal article" date="2011" name="BMC Genomics">
        <title>RNA-Seq improves annotation of protein-coding genes in the cucumber genome.</title>
        <authorList>
            <person name="Li Z."/>
            <person name="Zhang Z."/>
            <person name="Yan P."/>
            <person name="Huang S."/>
            <person name="Fei Z."/>
            <person name="Lin K."/>
        </authorList>
    </citation>
    <scope>NUCLEOTIDE SEQUENCE [LARGE SCALE GENOMIC DNA]</scope>
    <source>
        <strain evidence="2">cv. 9930</strain>
    </source>
</reference>
<dbReference type="Proteomes" id="UP000029981">
    <property type="component" value="Chromosome 7"/>
</dbReference>
<keyword evidence="1" id="KW-0808">Transferase</keyword>
<gene>
    <name evidence="1" type="ORF">Csa_7G073580</name>
</gene>